<dbReference type="CDD" id="cd12231">
    <property type="entry name" value="RRM2_U2AF65"/>
    <property type="match status" value="1"/>
</dbReference>
<dbReference type="InterPro" id="IPR012677">
    <property type="entry name" value="Nucleotide-bd_a/b_plait_sf"/>
</dbReference>
<feature type="domain" description="RRM" evidence="9">
    <location>
        <begin position="391"/>
        <end position="469"/>
    </location>
</feature>
<feature type="domain" description="RRM" evidence="9">
    <location>
        <begin position="280"/>
        <end position="362"/>
    </location>
</feature>
<evidence type="ECO:0000256" key="2">
    <source>
        <dbReference type="ARBA" id="ARBA00022664"/>
    </source>
</evidence>
<dbReference type="CDD" id="cd12230">
    <property type="entry name" value="RRM1_U2AF65"/>
    <property type="match status" value="1"/>
</dbReference>
<feature type="region of interest" description="Disordered" evidence="8">
    <location>
        <begin position="29"/>
        <end position="180"/>
    </location>
</feature>
<evidence type="ECO:0000256" key="1">
    <source>
        <dbReference type="ARBA" id="ARBA00004123"/>
    </source>
</evidence>
<protein>
    <recommendedName>
        <fullName evidence="9">RRM domain-containing protein</fullName>
    </recommendedName>
</protein>
<dbReference type="CDD" id="cd12232">
    <property type="entry name" value="RRM3_U2AF65"/>
    <property type="match status" value="1"/>
</dbReference>
<organism evidence="10 11">
    <name type="scientific">Sphaeroforma arctica JP610</name>
    <dbReference type="NCBI Taxonomy" id="667725"/>
    <lineage>
        <taxon>Eukaryota</taxon>
        <taxon>Ichthyosporea</taxon>
        <taxon>Ichthyophonida</taxon>
        <taxon>Sphaeroforma</taxon>
    </lineage>
</organism>
<dbReference type="PANTHER" id="PTHR23139">
    <property type="entry name" value="RNA-BINDING PROTEIN"/>
    <property type="match status" value="1"/>
</dbReference>
<dbReference type="GO" id="GO:0006397">
    <property type="term" value="P:mRNA processing"/>
    <property type="evidence" value="ECO:0007669"/>
    <property type="project" value="UniProtKB-KW"/>
</dbReference>
<sequence>MSDTGGQTPAAPAIHPSRLAFLTNLSTSVSDAPTSAVAPSAVAAAAPSQTAESTAEHKPERRASASRDEKKSDHSRRSRDRGDREERSKSRRSRDRGDRGSRSHRDRDRDRDRDRGSRRDRDRSRDRSSRRDRDRGSRERRRDRDGNRDRDRNDRRDRGSRRDRSRSGSRGRGRDGPLAVRKTKSRFWDVCPPGYESVTPLQFKAMVAAGQIPPTALVSMIPGFGIPFDAPAVLGPNGAVVPGMPMGPLGGMTSLPSNHPAMMGGGDFGAMNSSATRQSRRLYVGNIPYGVSDSDMQTYFNELMVENNLTTAPGLPVISAQVNVEKNFCFLEFRGIEETTNGLAFDGIKYQGSSLKLRRPKDYQVIPGYPSEPPQVHIPGLISTTVPDSINKLFVGGLPIYLSEEQVKELLGAFGELRAFNLVKDVGSETSKGFAFLEYVDTSNTDRAIHGLHGMQVADKQLVVQRASAGKSGTMPQVDVASGALPASLLAATQNHENISTEVLVLLNMVTTEDLADDEEYEDIVEDIREECAKFGAVKDMRIPRPKEGVTVIGLGKVFVRFEEIAGAEAAQQALAGRKFGGQTVVTSYTTVTNFENSDFS</sequence>
<keyword evidence="6" id="KW-0539">Nucleus</keyword>
<dbReference type="Pfam" id="PF00076">
    <property type="entry name" value="RRM_1"/>
    <property type="match status" value="2"/>
</dbReference>
<dbReference type="SMART" id="SM00361">
    <property type="entry name" value="RRM_1"/>
    <property type="match status" value="2"/>
</dbReference>
<evidence type="ECO:0000256" key="3">
    <source>
        <dbReference type="ARBA" id="ARBA00022737"/>
    </source>
</evidence>
<dbReference type="RefSeq" id="XP_014157501.1">
    <property type="nucleotide sequence ID" value="XM_014302026.1"/>
</dbReference>
<evidence type="ECO:0000313" key="11">
    <source>
        <dbReference type="Proteomes" id="UP000054560"/>
    </source>
</evidence>
<evidence type="ECO:0000256" key="6">
    <source>
        <dbReference type="ARBA" id="ARBA00023242"/>
    </source>
</evidence>
<evidence type="ECO:0000256" key="7">
    <source>
        <dbReference type="PROSITE-ProRule" id="PRU00176"/>
    </source>
</evidence>
<evidence type="ECO:0000256" key="5">
    <source>
        <dbReference type="ARBA" id="ARBA00023187"/>
    </source>
</evidence>
<keyword evidence="5" id="KW-0508">mRNA splicing</keyword>
<dbReference type="InterPro" id="IPR000504">
    <property type="entry name" value="RRM_dom"/>
</dbReference>
<dbReference type="NCBIfam" id="TIGR01642">
    <property type="entry name" value="U2AF_lg"/>
    <property type="match status" value="1"/>
</dbReference>
<dbReference type="Gene3D" id="3.30.70.330">
    <property type="match status" value="3"/>
</dbReference>
<feature type="compositionally biased region" description="Basic and acidic residues" evidence="8">
    <location>
        <begin position="54"/>
        <end position="72"/>
    </location>
</feature>
<dbReference type="GO" id="GO:0003723">
    <property type="term" value="F:RNA binding"/>
    <property type="evidence" value="ECO:0007669"/>
    <property type="project" value="UniProtKB-UniRule"/>
</dbReference>
<dbReference type="GO" id="GO:0008380">
    <property type="term" value="P:RNA splicing"/>
    <property type="evidence" value="ECO:0007669"/>
    <property type="project" value="UniProtKB-KW"/>
</dbReference>
<name>A0A0L0G422_9EUKA</name>
<dbReference type="SUPFAM" id="SSF54928">
    <property type="entry name" value="RNA-binding domain, RBD"/>
    <property type="match status" value="2"/>
</dbReference>
<feature type="compositionally biased region" description="Low complexity" evidence="8">
    <location>
        <begin position="29"/>
        <end position="53"/>
    </location>
</feature>
<dbReference type="AlphaFoldDB" id="A0A0L0G422"/>
<comment type="subcellular location">
    <subcellularLocation>
        <location evidence="1">Nucleus</location>
    </subcellularLocation>
</comment>
<dbReference type="GeneID" id="25904661"/>
<feature type="domain" description="RRM" evidence="9">
    <location>
        <begin position="502"/>
        <end position="592"/>
    </location>
</feature>
<keyword evidence="11" id="KW-1185">Reference proteome</keyword>
<evidence type="ECO:0000259" key="9">
    <source>
        <dbReference type="PROSITE" id="PS50102"/>
    </source>
</evidence>
<feature type="compositionally biased region" description="Basic and acidic residues" evidence="8">
    <location>
        <begin position="95"/>
        <end position="166"/>
    </location>
</feature>
<evidence type="ECO:0000256" key="4">
    <source>
        <dbReference type="ARBA" id="ARBA00022884"/>
    </source>
</evidence>
<dbReference type="InterPro" id="IPR035979">
    <property type="entry name" value="RBD_domain_sf"/>
</dbReference>
<dbReference type="FunFam" id="3.30.70.330:FF:000097">
    <property type="entry name" value="U2 snRNP auxiliary factor large subunit"/>
    <property type="match status" value="1"/>
</dbReference>
<evidence type="ECO:0000313" key="10">
    <source>
        <dbReference type="EMBL" id="KNC83599.1"/>
    </source>
</evidence>
<dbReference type="InterPro" id="IPR003954">
    <property type="entry name" value="RRM_euk-type"/>
</dbReference>
<dbReference type="Proteomes" id="UP000054560">
    <property type="component" value="Unassembled WGS sequence"/>
</dbReference>
<keyword evidence="2" id="KW-0507">mRNA processing</keyword>
<reference evidence="10 11" key="1">
    <citation type="submission" date="2011-02" db="EMBL/GenBank/DDBJ databases">
        <title>The Genome Sequence of Sphaeroforma arctica JP610.</title>
        <authorList>
            <consortium name="The Broad Institute Genome Sequencing Platform"/>
            <person name="Russ C."/>
            <person name="Cuomo C."/>
            <person name="Young S.K."/>
            <person name="Zeng Q."/>
            <person name="Gargeya S."/>
            <person name="Alvarado L."/>
            <person name="Berlin A."/>
            <person name="Chapman S.B."/>
            <person name="Chen Z."/>
            <person name="Freedman E."/>
            <person name="Gellesch M."/>
            <person name="Goldberg J."/>
            <person name="Griggs A."/>
            <person name="Gujja S."/>
            <person name="Heilman E."/>
            <person name="Heiman D."/>
            <person name="Howarth C."/>
            <person name="Mehta T."/>
            <person name="Neiman D."/>
            <person name="Pearson M."/>
            <person name="Roberts A."/>
            <person name="Saif S."/>
            <person name="Shea T."/>
            <person name="Shenoy N."/>
            <person name="Sisk P."/>
            <person name="Stolte C."/>
            <person name="Sykes S."/>
            <person name="White J."/>
            <person name="Yandava C."/>
            <person name="Burger G."/>
            <person name="Gray M.W."/>
            <person name="Holland P.W.H."/>
            <person name="King N."/>
            <person name="Lang F.B.F."/>
            <person name="Roger A.J."/>
            <person name="Ruiz-Trillo I."/>
            <person name="Haas B."/>
            <person name="Nusbaum C."/>
            <person name="Birren B."/>
        </authorList>
    </citation>
    <scope>NUCLEOTIDE SEQUENCE [LARGE SCALE GENOMIC DNA]</scope>
    <source>
        <strain evidence="10 11">JP610</strain>
    </source>
</reference>
<keyword evidence="3" id="KW-0677">Repeat</keyword>
<dbReference type="PROSITE" id="PS50102">
    <property type="entry name" value="RRM"/>
    <property type="match status" value="3"/>
</dbReference>
<dbReference type="SMART" id="SM00360">
    <property type="entry name" value="RRM"/>
    <property type="match status" value="3"/>
</dbReference>
<dbReference type="STRING" id="667725.A0A0L0G422"/>
<dbReference type="GO" id="GO:0005634">
    <property type="term" value="C:nucleus"/>
    <property type="evidence" value="ECO:0007669"/>
    <property type="project" value="UniProtKB-SubCell"/>
</dbReference>
<proteinExistence type="predicted"/>
<evidence type="ECO:0000256" key="8">
    <source>
        <dbReference type="SAM" id="MobiDB-lite"/>
    </source>
</evidence>
<dbReference type="eggNOG" id="KOG0120">
    <property type="taxonomic scope" value="Eukaryota"/>
</dbReference>
<dbReference type="EMBL" id="KQ241821">
    <property type="protein sequence ID" value="KNC83599.1"/>
    <property type="molecule type" value="Genomic_DNA"/>
</dbReference>
<accession>A0A0L0G422</accession>
<dbReference type="OrthoDB" id="10266058at2759"/>
<dbReference type="InterPro" id="IPR006529">
    <property type="entry name" value="U2AF_lg"/>
</dbReference>
<keyword evidence="4 7" id="KW-0694">RNA-binding</keyword>
<gene>
    <name evidence="10" type="ORF">SARC_04157</name>
</gene>